<proteinExistence type="predicted"/>
<dbReference type="Gene3D" id="1.10.510.10">
    <property type="entry name" value="Transferase(Phosphotransferase) domain 1"/>
    <property type="match status" value="1"/>
</dbReference>
<organism evidence="2 3">
    <name type="scientific">Acrocarpospora pleiomorpha</name>
    <dbReference type="NCBI Taxonomy" id="90975"/>
    <lineage>
        <taxon>Bacteria</taxon>
        <taxon>Bacillati</taxon>
        <taxon>Actinomycetota</taxon>
        <taxon>Actinomycetes</taxon>
        <taxon>Streptosporangiales</taxon>
        <taxon>Streptosporangiaceae</taxon>
        <taxon>Acrocarpospora</taxon>
    </lineage>
</organism>
<dbReference type="InterPro" id="IPR011009">
    <property type="entry name" value="Kinase-like_dom_sf"/>
</dbReference>
<sequence length="299" mass="33209">MLADVWGFDIRGLRHLPLGAGSHHWSAIETSGRTRFVTVDDLGDDPSREIAFGELEQALATARTLGRDLDFVVAPIPTRIGTPLWRLNPRYAVSVFPTIDGESGDFGAHPPQDHPEVMALLAALHQATPVVAATAPHADLALPGRDHLHDALNNLGHAWTGGPYSEPARRLLTTHASLIERQLNEFDQLAAEVRHRSQVITHGEPHPGNFIRTRTGLKLIDWETARLAPPERDLWMLVDSGTLDAYTRITGHAADPAGLSYYRLRWRLADIAIYARELRGPHQATQDITDSWTYLNSYF</sequence>
<dbReference type="InterPro" id="IPR002575">
    <property type="entry name" value="Aminoglycoside_PTrfase"/>
</dbReference>
<dbReference type="Gene3D" id="1.20.58.840">
    <property type="match status" value="1"/>
</dbReference>
<comment type="caution">
    <text evidence="2">The sequence shown here is derived from an EMBL/GenBank/DDBJ whole genome shotgun (WGS) entry which is preliminary data.</text>
</comment>
<evidence type="ECO:0000313" key="3">
    <source>
        <dbReference type="Proteomes" id="UP000377595"/>
    </source>
</evidence>
<evidence type="ECO:0000259" key="1">
    <source>
        <dbReference type="Pfam" id="PF01636"/>
    </source>
</evidence>
<name>A0A5M3XEE0_9ACTN</name>
<accession>A0A5M3XEE0</accession>
<dbReference type="Pfam" id="PF01636">
    <property type="entry name" value="APH"/>
    <property type="match status" value="1"/>
</dbReference>
<dbReference type="EMBL" id="BLAF01000014">
    <property type="protein sequence ID" value="GES19987.1"/>
    <property type="molecule type" value="Genomic_DNA"/>
</dbReference>
<keyword evidence="3" id="KW-1185">Reference proteome</keyword>
<gene>
    <name evidence="2" type="ORF">Aple_028830</name>
</gene>
<protein>
    <recommendedName>
        <fullName evidence="1">Aminoglycoside phosphotransferase domain-containing protein</fullName>
    </recommendedName>
</protein>
<evidence type="ECO:0000313" key="2">
    <source>
        <dbReference type="EMBL" id="GES19987.1"/>
    </source>
</evidence>
<dbReference type="Proteomes" id="UP000377595">
    <property type="component" value="Unassembled WGS sequence"/>
</dbReference>
<reference evidence="2 3" key="1">
    <citation type="submission" date="2019-10" db="EMBL/GenBank/DDBJ databases">
        <title>Whole genome shotgun sequence of Acrocarpospora pleiomorpha NBRC 16267.</title>
        <authorList>
            <person name="Ichikawa N."/>
            <person name="Kimura A."/>
            <person name="Kitahashi Y."/>
            <person name="Komaki H."/>
            <person name="Oguchi A."/>
        </authorList>
    </citation>
    <scope>NUCLEOTIDE SEQUENCE [LARGE SCALE GENOMIC DNA]</scope>
    <source>
        <strain evidence="2 3">NBRC 16267</strain>
    </source>
</reference>
<dbReference type="AlphaFoldDB" id="A0A5M3XEE0"/>
<feature type="domain" description="Aminoglycoside phosphotransferase" evidence="1">
    <location>
        <begin position="50"/>
        <end position="242"/>
    </location>
</feature>
<dbReference type="SUPFAM" id="SSF56112">
    <property type="entry name" value="Protein kinase-like (PK-like)"/>
    <property type="match status" value="1"/>
</dbReference>